<sequence length="95" mass="10679">MGKFKNTSICSPYPYPPPSLSEDCQSRDPAGENLPPPTRDHHEQECPSTCSIRHMIHKNKYCPDLCMVAIHRSSAIPYSQKPVMKRNQPAPTKSS</sequence>
<reference evidence="2" key="1">
    <citation type="submission" date="2025-08" db="UniProtKB">
        <authorList>
            <consortium name="Ensembl"/>
        </authorList>
    </citation>
    <scope>IDENTIFICATION</scope>
</reference>
<feature type="compositionally biased region" description="Polar residues" evidence="1">
    <location>
        <begin position="1"/>
        <end position="10"/>
    </location>
</feature>
<name>A0A8C7BJC7_NEOVI</name>
<evidence type="ECO:0000256" key="1">
    <source>
        <dbReference type="SAM" id="MobiDB-lite"/>
    </source>
</evidence>
<dbReference type="Ensembl" id="ENSNVIT00000024929.1">
    <property type="protein sequence ID" value="ENSNVIP00000021383.1"/>
    <property type="gene ID" value="ENSNVIG00000016759.1"/>
</dbReference>
<evidence type="ECO:0000313" key="3">
    <source>
        <dbReference type="Proteomes" id="UP000694425"/>
    </source>
</evidence>
<dbReference type="Proteomes" id="UP000694425">
    <property type="component" value="Unplaced"/>
</dbReference>
<accession>A0A8C7BJC7</accession>
<organism evidence="2 3">
    <name type="scientific">Neovison vison</name>
    <name type="common">American mink</name>
    <name type="synonym">Mustela vison</name>
    <dbReference type="NCBI Taxonomy" id="452646"/>
    <lineage>
        <taxon>Eukaryota</taxon>
        <taxon>Metazoa</taxon>
        <taxon>Chordata</taxon>
        <taxon>Craniata</taxon>
        <taxon>Vertebrata</taxon>
        <taxon>Euteleostomi</taxon>
        <taxon>Mammalia</taxon>
        <taxon>Eutheria</taxon>
        <taxon>Laurasiatheria</taxon>
        <taxon>Carnivora</taxon>
        <taxon>Caniformia</taxon>
        <taxon>Musteloidea</taxon>
        <taxon>Mustelidae</taxon>
        <taxon>Mustelinae</taxon>
        <taxon>Neogale</taxon>
    </lineage>
</organism>
<feature type="region of interest" description="Disordered" evidence="1">
    <location>
        <begin position="1"/>
        <end position="46"/>
    </location>
</feature>
<reference evidence="2" key="2">
    <citation type="submission" date="2025-09" db="UniProtKB">
        <authorList>
            <consortium name="Ensembl"/>
        </authorList>
    </citation>
    <scope>IDENTIFICATION</scope>
</reference>
<keyword evidence="3" id="KW-1185">Reference proteome</keyword>
<dbReference type="AlphaFoldDB" id="A0A8C7BJC7"/>
<protein>
    <submittedName>
        <fullName evidence="2">Uncharacterized protein</fullName>
    </submittedName>
</protein>
<evidence type="ECO:0000313" key="2">
    <source>
        <dbReference type="Ensembl" id="ENSNVIP00000021383.1"/>
    </source>
</evidence>
<dbReference type="Gene3D" id="3.30.390.110">
    <property type="match status" value="1"/>
</dbReference>
<proteinExistence type="predicted"/>